<feature type="transmembrane region" description="Helical" evidence="2">
    <location>
        <begin position="241"/>
        <end position="265"/>
    </location>
</feature>
<comment type="caution">
    <text evidence="4">The sequence shown here is derived from an EMBL/GenBank/DDBJ whole genome shotgun (WGS) entry which is preliminary data.</text>
</comment>
<name>A0ABQ8VHP9_9AGAR</name>
<accession>A0ABQ8VHP9</accession>
<keyword evidence="2" id="KW-1133">Transmembrane helix</keyword>
<evidence type="ECO:0000313" key="4">
    <source>
        <dbReference type="EMBL" id="KAJ4491045.1"/>
    </source>
</evidence>
<sequence length="314" mass="35605">MKLSAVSFLVAGAGLLQANASPLRVAFVSHGASVIPQANSNNESVAQIVSPTKLHDAKPWNNAENGARRGCAGSRSLLISNTLRQALGLPLIETESVHTHHEGGKLEGALHFVPFAFGGPVLEHDNQDDDEDRAHHKHHHHHQEMQGEEEEEEHVHRKHHHHQEIQTEEEGEEGHVHHKHHHHHDKFNPMEEREGEEGPIYRHRHHRHHFKTRTGRFPSRCSFIRRLHFSLMTLGPWEGRAVAFVLGCGLGVLLRMFWVLTVVAYRTVRGGNNTQEPSYIALPNRYDPEEVFVPPPVYIVDEKAPLQEEFNLSS</sequence>
<organism evidence="4 5">
    <name type="scientific">Lentinula lateritia</name>
    <dbReference type="NCBI Taxonomy" id="40482"/>
    <lineage>
        <taxon>Eukaryota</taxon>
        <taxon>Fungi</taxon>
        <taxon>Dikarya</taxon>
        <taxon>Basidiomycota</taxon>
        <taxon>Agaricomycotina</taxon>
        <taxon>Agaricomycetes</taxon>
        <taxon>Agaricomycetidae</taxon>
        <taxon>Agaricales</taxon>
        <taxon>Marasmiineae</taxon>
        <taxon>Omphalotaceae</taxon>
        <taxon>Lentinula</taxon>
    </lineage>
</organism>
<dbReference type="Proteomes" id="UP001150217">
    <property type="component" value="Unassembled WGS sequence"/>
</dbReference>
<feature type="signal peptide" evidence="3">
    <location>
        <begin position="1"/>
        <end position="20"/>
    </location>
</feature>
<feature type="region of interest" description="Disordered" evidence="1">
    <location>
        <begin position="121"/>
        <end position="194"/>
    </location>
</feature>
<keyword evidence="2" id="KW-0472">Membrane</keyword>
<keyword evidence="3" id="KW-0732">Signal</keyword>
<keyword evidence="2" id="KW-0812">Transmembrane</keyword>
<reference evidence="4" key="1">
    <citation type="submission" date="2022-08" db="EMBL/GenBank/DDBJ databases">
        <title>A Global Phylogenomic Analysis of the Shiitake Genus Lentinula.</title>
        <authorList>
            <consortium name="DOE Joint Genome Institute"/>
            <person name="Sierra-Patev S."/>
            <person name="Min B."/>
            <person name="Naranjo-Ortiz M."/>
            <person name="Looney B."/>
            <person name="Konkel Z."/>
            <person name="Slot J.C."/>
            <person name="Sakamoto Y."/>
            <person name="Steenwyk J.L."/>
            <person name="Rokas A."/>
            <person name="Carro J."/>
            <person name="Camarero S."/>
            <person name="Ferreira P."/>
            <person name="Molpeceres G."/>
            <person name="Ruiz-Duenas F.J."/>
            <person name="Serrano A."/>
            <person name="Henrissat B."/>
            <person name="Drula E."/>
            <person name="Hughes K.W."/>
            <person name="Mata J.L."/>
            <person name="Ishikawa N.K."/>
            <person name="Vargas-Isla R."/>
            <person name="Ushijima S."/>
            <person name="Smith C.A."/>
            <person name="Ahrendt S."/>
            <person name="Andreopoulos W."/>
            <person name="He G."/>
            <person name="Labutti K."/>
            <person name="Lipzen A."/>
            <person name="Ng V."/>
            <person name="Riley R."/>
            <person name="Sandor L."/>
            <person name="Barry K."/>
            <person name="Martinez A.T."/>
            <person name="Xiao Y."/>
            <person name="Gibbons J.G."/>
            <person name="Terashima K."/>
            <person name="Grigoriev I.V."/>
            <person name="Hibbett D.S."/>
        </authorList>
    </citation>
    <scope>NUCLEOTIDE SEQUENCE</scope>
    <source>
        <strain evidence="4">RHP3577 ss4</strain>
    </source>
</reference>
<feature type="compositionally biased region" description="Basic residues" evidence="1">
    <location>
        <begin position="176"/>
        <end position="185"/>
    </location>
</feature>
<protein>
    <submittedName>
        <fullName evidence="4">Uncharacterized protein</fullName>
    </submittedName>
</protein>
<evidence type="ECO:0000256" key="3">
    <source>
        <dbReference type="SAM" id="SignalP"/>
    </source>
</evidence>
<evidence type="ECO:0000256" key="2">
    <source>
        <dbReference type="SAM" id="Phobius"/>
    </source>
</evidence>
<feature type="chain" id="PRO_5045123557" evidence="3">
    <location>
        <begin position="21"/>
        <end position="314"/>
    </location>
</feature>
<evidence type="ECO:0000256" key="1">
    <source>
        <dbReference type="SAM" id="MobiDB-lite"/>
    </source>
</evidence>
<evidence type="ECO:0000313" key="5">
    <source>
        <dbReference type="Proteomes" id="UP001150217"/>
    </source>
</evidence>
<gene>
    <name evidence="4" type="ORF">C8R41DRAFT_834102</name>
</gene>
<dbReference type="EMBL" id="JANVFT010000042">
    <property type="protein sequence ID" value="KAJ4491045.1"/>
    <property type="molecule type" value="Genomic_DNA"/>
</dbReference>
<keyword evidence="5" id="KW-1185">Reference proteome</keyword>
<proteinExistence type="predicted"/>